<dbReference type="GO" id="GO:0003899">
    <property type="term" value="F:DNA-directed RNA polymerase activity"/>
    <property type="evidence" value="ECO:0007669"/>
    <property type="project" value="UniProtKB-UniRule"/>
</dbReference>
<evidence type="ECO:0000256" key="6">
    <source>
        <dbReference type="ARBA" id="ARBA00022723"/>
    </source>
</evidence>
<dbReference type="InterPro" id="IPR006171">
    <property type="entry name" value="TOPRIM_dom"/>
</dbReference>
<name>A0A948W8J4_UNCEI</name>
<dbReference type="GO" id="GO:0008270">
    <property type="term" value="F:zinc ion binding"/>
    <property type="evidence" value="ECO:0007669"/>
    <property type="project" value="UniProtKB-UniRule"/>
</dbReference>
<evidence type="ECO:0000256" key="9">
    <source>
        <dbReference type="ARBA" id="ARBA00022842"/>
    </source>
</evidence>
<reference evidence="16" key="1">
    <citation type="submission" date="2021-05" db="EMBL/GenBank/DDBJ databases">
        <title>Energy efficiency and biological interactions define the core microbiome of deep oligotrophic groundwater.</title>
        <authorList>
            <person name="Mehrshad M."/>
            <person name="Lopez-Fernandez M."/>
            <person name="Bell E."/>
            <person name="Bernier-Latmani R."/>
            <person name="Bertilsson S."/>
            <person name="Dopson M."/>
        </authorList>
    </citation>
    <scope>NUCLEOTIDE SEQUENCE</scope>
    <source>
        <strain evidence="16">Modern_marine.mb.64</strain>
    </source>
</reference>
<dbReference type="GO" id="GO:0005737">
    <property type="term" value="C:cytoplasm"/>
    <property type="evidence" value="ECO:0007669"/>
    <property type="project" value="TreeGrafter"/>
</dbReference>
<dbReference type="Pfam" id="PF13155">
    <property type="entry name" value="Toprim_2"/>
    <property type="match status" value="1"/>
</dbReference>
<dbReference type="CDD" id="cd03364">
    <property type="entry name" value="TOPRIM_DnaG_primases"/>
    <property type="match status" value="1"/>
</dbReference>
<dbReference type="GO" id="GO:1990077">
    <property type="term" value="C:primosome complex"/>
    <property type="evidence" value="ECO:0007669"/>
    <property type="project" value="UniProtKB-KW"/>
</dbReference>
<dbReference type="SUPFAM" id="SSF56731">
    <property type="entry name" value="DNA primase core"/>
    <property type="match status" value="1"/>
</dbReference>
<comment type="caution">
    <text evidence="16">The sequence shown here is derived from an EMBL/GenBank/DDBJ whole genome shotgun (WGS) entry which is preliminary data.</text>
</comment>
<keyword evidence="9" id="KW-0460">Magnesium</keyword>
<evidence type="ECO:0000256" key="13">
    <source>
        <dbReference type="PIRNR" id="PIRNR002811"/>
    </source>
</evidence>
<dbReference type="GO" id="GO:0006269">
    <property type="term" value="P:DNA replication, synthesis of primer"/>
    <property type="evidence" value="ECO:0007669"/>
    <property type="project" value="UniProtKB-UniRule"/>
</dbReference>
<comment type="catalytic activity">
    <reaction evidence="12">
        <text>ssDNA + n NTP = ssDNA/pppN(pN)n-1 hybrid + (n-1) diphosphate.</text>
        <dbReference type="EC" id="2.7.7.101"/>
    </reaction>
</comment>
<protein>
    <recommendedName>
        <fullName evidence="12 13">DNA primase</fullName>
        <ecNumber evidence="12">2.7.7.101</ecNumber>
    </recommendedName>
</protein>
<evidence type="ECO:0000313" key="16">
    <source>
        <dbReference type="EMBL" id="MBU2693400.1"/>
    </source>
</evidence>
<evidence type="ECO:0000256" key="11">
    <source>
        <dbReference type="ARBA" id="ARBA00023163"/>
    </source>
</evidence>
<comment type="function">
    <text evidence="12 13">RNA polymerase that catalyzes the synthesis of short RNA molecules used as primers for DNA polymerase during DNA replication.</text>
</comment>
<dbReference type="Gene3D" id="3.90.580.10">
    <property type="entry name" value="Zinc finger, CHC2-type domain"/>
    <property type="match status" value="1"/>
</dbReference>
<dbReference type="InterPro" id="IPR050219">
    <property type="entry name" value="DnaG_primase"/>
</dbReference>
<dbReference type="PANTHER" id="PTHR30313:SF2">
    <property type="entry name" value="DNA PRIMASE"/>
    <property type="match status" value="1"/>
</dbReference>
<dbReference type="HAMAP" id="MF_00974">
    <property type="entry name" value="DNA_primase_DnaG"/>
    <property type="match status" value="1"/>
</dbReference>
<dbReference type="Gene3D" id="3.40.1360.10">
    <property type="match status" value="1"/>
</dbReference>
<dbReference type="SMART" id="SM00493">
    <property type="entry name" value="TOPRIM"/>
    <property type="match status" value="1"/>
</dbReference>
<keyword evidence="2 12" id="KW-0639">Primosome</keyword>
<keyword evidence="7 12" id="KW-0863">Zinc-finger</keyword>
<comment type="similarity">
    <text evidence="12 13">Belongs to the DnaG primase family.</text>
</comment>
<keyword evidence="8 12" id="KW-0862">Zinc</keyword>
<dbReference type="FunFam" id="3.90.580.10:FF:000001">
    <property type="entry name" value="DNA primase"/>
    <property type="match status" value="1"/>
</dbReference>
<dbReference type="PROSITE" id="PS50880">
    <property type="entry name" value="TOPRIM"/>
    <property type="match status" value="1"/>
</dbReference>
<comment type="cofactor">
    <cofactor evidence="12 13 14">
        <name>Zn(2+)</name>
        <dbReference type="ChEBI" id="CHEBI:29105"/>
    </cofactor>
    <text evidence="12 13 14">Binds 1 zinc ion per monomer.</text>
</comment>
<keyword evidence="10 12" id="KW-0238">DNA-binding</keyword>
<keyword evidence="3 12" id="KW-0808">Transferase</keyword>
<sequence>MSDPVVERVRAATDIVSVVGAVVELKKAGASYKGLCPFHQEKTPSFTVNPERQVYHCFGCDTGGDVFSFLMATEGMTFGEALRHLADRAGIEIPKKGISSAADNLQEIIELAQKTFQTTLAGKSGEAARKYLKSRSLSDEIIKDYGVGLAPGGWSHLTDALRRRFKDEELIEAGVSVRSAQGDRIYDRFRNRITFPIARPRGKIAGFGARALGDDEPKYLNSPEGPLYKKSEILFGLPQARETLRREGIGILVEGYFDVLSLAQAGMRAALAPCGTAFTKEQGWLLQRNAPKWILFFDSDPAGQKATWRALEVLLAFELQITIAMAPAGSDPADVVTQAGYEAAAEILKQAQDPISWLAGLAPGEKRRPWLLDRIATLIARAQNPLTRQLWVEEASSKIRIREDALWEAVQNRLKRGPDRADDAGEAAARKKIRLSPLERDLILLVAEQPHARGDVVRAVKGSPGIQSPVRDFLEWVAGSKTAPQVSEIVRRLEEIPGMGGMTSFLLDPPPASQSEGFRDDVLYRLGHNALKDGLMKITEKLKRLEAQAPGDEETVQALLLEKQRLLMELEAFSRH</sequence>
<feature type="domain" description="Toprim" evidence="15">
    <location>
        <begin position="248"/>
        <end position="329"/>
    </location>
</feature>
<evidence type="ECO:0000256" key="3">
    <source>
        <dbReference type="ARBA" id="ARBA00022679"/>
    </source>
</evidence>
<evidence type="ECO:0000256" key="8">
    <source>
        <dbReference type="ARBA" id="ARBA00022833"/>
    </source>
</evidence>
<evidence type="ECO:0000256" key="14">
    <source>
        <dbReference type="PIRSR" id="PIRSR002811-1"/>
    </source>
</evidence>
<dbReference type="Proteomes" id="UP000777784">
    <property type="component" value="Unassembled WGS sequence"/>
</dbReference>
<dbReference type="PIRSF" id="PIRSF002811">
    <property type="entry name" value="DnaG"/>
    <property type="match status" value="1"/>
</dbReference>
<dbReference type="AlphaFoldDB" id="A0A948W8J4"/>
<accession>A0A948W8J4</accession>
<evidence type="ECO:0000256" key="4">
    <source>
        <dbReference type="ARBA" id="ARBA00022695"/>
    </source>
</evidence>
<evidence type="ECO:0000256" key="12">
    <source>
        <dbReference type="HAMAP-Rule" id="MF_00974"/>
    </source>
</evidence>
<dbReference type="GO" id="GO:0003677">
    <property type="term" value="F:DNA binding"/>
    <property type="evidence" value="ECO:0007669"/>
    <property type="project" value="UniProtKB-KW"/>
</dbReference>
<keyword evidence="5 12" id="KW-0235">DNA replication</keyword>
<evidence type="ECO:0000259" key="15">
    <source>
        <dbReference type="PROSITE" id="PS50880"/>
    </source>
</evidence>
<dbReference type="InterPro" id="IPR036977">
    <property type="entry name" value="DNA_primase_Znf_CHC2"/>
</dbReference>
<dbReference type="PANTHER" id="PTHR30313">
    <property type="entry name" value="DNA PRIMASE"/>
    <property type="match status" value="1"/>
</dbReference>
<keyword evidence="11 12" id="KW-0804">Transcription</keyword>
<gene>
    <name evidence="12 16" type="primary">dnaG</name>
    <name evidence="16" type="ORF">KJ970_20970</name>
</gene>
<evidence type="ECO:0000256" key="5">
    <source>
        <dbReference type="ARBA" id="ARBA00022705"/>
    </source>
</evidence>
<comment type="subunit">
    <text evidence="12">Monomer. Interacts with DnaB.</text>
</comment>
<proteinExistence type="inferred from homology"/>
<keyword evidence="1 12" id="KW-0240">DNA-directed RNA polymerase</keyword>
<dbReference type="Pfam" id="PF08275">
    <property type="entry name" value="DNAG_N"/>
    <property type="match status" value="1"/>
</dbReference>
<dbReference type="GO" id="GO:0000428">
    <property type="term" value="C:DNA-directed RNA polymerase complex"/>
    <property type="evidence" value="ECO:0007669"/>
    <property type="project" value="UniProtKB-KW"/>
</dbReference>
<dbReference type="InterPro" id="IPR002694">
    <property type="entry name" value="Znf_CHC2"/>
</dbReference>
<dbReference type="InterPro" id="IPR037068">
    <property type="entry name" value="DNA_primase_core_N_sf"/>
</dbReference>
<dbReference type="NCBIfam" id="TIGR01391">
    <property type="entry name" value="dnaG"/>
    <property type="match status" value="1"/>
</dbReference>
<evidence type="ECO:0000256" key="1">
    <source>
        <dbReference type="ARBA" id="ARBA00022478"/>
    </source>
</evidence>
<evidence type="ECO:0000256" key="7">
    <source>
        <dbReference type="ARBA" id="ARBA00022771"/>
    </source>
</evidence>
<evidence type="ECO:0000256" key="10">
    <source>
        <dbReference type="ARBA" id="ARBA00023125"/>
    </source>
</evidence>
<dbReference type="Pfam" id="PF01807">
    <property type="entry name" value="Zn_ribbon_DnaG"/>
    <property type="match status" value="1"/>
</dbReference>
<keyword evidence="4 12" id="KW-0548">Nucleotidyltransferase</keyword>
<dbReference type="Gene3D" id="3.90.980.10">
    <property type="entry name" value="DNA primase, catalytic core, N-terminal domain"/>
    <property type="match status" value="1"/>
</dbReference>
<dbReference type="InterPro" id="IPR030846">
    <property type="entry name" value="DnaG_bac"/>
</dbReference>
<dbReference type="SUPFAM" id="SSF57783">
    <property type="entry name" value="Zinc beta-ribbon"/>
    <property type="match status" value="1"/>
</dbReference>
<feature type="zinc finger region" description="CHC2-type" evidence="12 14">
    <location>
        <begin position="36"/>
        <end position="60"/>
    </location>
</feature>
<comment type="domain">
    <text evidence="12">Contains an N-terminal zinc-binding domain, a central core domain that contains the primase activity, and a C-terminal DnaB-binding domain.</text>
</comment>
<dbReference type="EMBL" id="JAHJDP010000119">
    <property type="protein sequence ID" value="MBU2693400.1"/>
    <property type="molecule type" value="Genomic_DNA"/>
</dbReference>
<keyword evidence="6 12" id="KW-0479">Metal-binding</keyword>
<dbReference type="EC" id="2.7.7.101" evidence="12"/>
<evidence type="ECO:0000313" key="17">
    <source>
        <dbReference type="Proteomes" id="UP000777784"/>
    </source>
</evidence>
<dbReference type="InterPro" id="IPR006295">
    <property type="entry name" value="DNA_primase_DnaG"/>
</dbReference>
<dbReference type="InterPro" id="IPR034151">
    <property type="entry name" value="TOPRIM_DnaG_bac"/>
</dbReference>
<evidence type="ECO:0000256" key="2">
    <source>
        <dbReference type="ARBA" id="ARBA00022515"/>
    </source>
</evidence>
<dbReference type="SMART" id="SM00400">
    <property type="entry name" value="ZnF_CHCC"/>
    <property type="match status" value="1"/>
</dbReference>
<organism evidence="16 17">
    <name type="scientific">Eiseniibacteriota bacterium</name>
    <dbReference type="NCBI Taxonomy" id="2212470"/>
    <lineage>
        <taxon>Bacteria</taxon>
        <taxon>Candidatus Eiseniibacteriota</taxon>
    </lineage>
</organism>
<dbReference type="InterPro" id="IPR013264">
    <property type="entry name" value="DNAG_N"/>
</dbReference>